<dbReference type="GO" id="GO:0022857">
    <property type="term" value="F:transmembrane transporter activity"/>
    <property type="evidence" value="ECO:0007669"/>
    <property type="project" value="InterPro"/>
</dbReference>
<dbReference type="Gene3D" id="2.40.420.20">
    <property type="match status" value="1"/>
</dbReference>
<evidence type="ECO:0000313" key="7">
    <source>
        <dbReference type="Proteomes" id="UP000060699"/>
    </source>
</evidence>
<dbReference type="PANTHER" id="PTHR32347">
    <property type="entry name" value="EFFLUX SYSTEM COMPONENT YKNX-RELATED"/>
    <property type="match status" value="1"/>
</dbReference>
<dbReference type="PANTHER" id="PTHR32347:SF14">
    <property type="entry name" value="EFFLUX SYSTEM COMPONENT YKNX-RELATED"/>
    <property type="match status" value="1"/>
</dbReference>
<keyword evidence="3" id="KW-0175">Coiled coil</keyword>
<feature type="domain" description="YknX-like C-terminal permuted SH3-like" evidence="5">
    <location>
        <begin position="362"/>
        <end position="415"/>
    </location>
</feature>
<evidence type="ECO:0000313" key="6">
    <source>
        <dbReference type="EMBL" id="ALV07700.1"/>
    </source>
</evidence>
<dbReference type="EMBL" id="CP013729">
    <property type="protein sequence ID" value="ALV07700.1"/>
    <property type="molecule type" value="Genomic_DNA"/>
</dbReference>
<dbReference type="GO" id="GO:0030313">
    <property type="term" value="C:cell envelope"/>
    <property type="evidence" value="ECO:0007669"/>
    <property type="project" value="UniProtKB-SubCell"/>
</dbReference>
<dbReference type="InterPro" id="IPR006143">
    <property type="entry name" value="RND_pump_MFP"/>
</dbReference>
<dbReference type="KEGG" id="rdp:RD2015_3241"/>
<dbReference type="STRING" id="76731.RD2015_3241"/>
<gene>
    <name evidence="6" type="ORF">RD2015_3241</name>
</gene>
<comment type="similarity">
    <text evidence="2">Belongs to the membrane fusion protein (MFP) (TC 8.A.1) family.</text>
</comment>
<dbReference type="InterPro" id="IPR050465">
    <property type="entry name" value="UPF0194_transport"/>
</dbReference>
<reference evidence="6 7" key="1">
    <citation type="submission" date="2015-12" db="EMBL/GenBank/DDBJ databases">
        <title>Complete genome of Roseateles depolymerans KCTC 42856.</title>
        <authorList>
            <person name="Kim K.M."/>
        </authorList>
    </citation>
    <scope>NUCLEOTIDE SEQUENCE [LARGE SCALE GENOMIC DNA]</scope>
    <source>
        <strain evidence="6 7">KCTC 42856</strain>
    </source>
</reference>
<dbReference type="GO" id="GO:0016020">
    <property type="term" value="C:membrane"/>
    <property type="evidence" value="ECO:0007669"/>
    <property type="project" value="InterPro"/>
</dbReference>
<evidence type="ECO:0000259" key="5">
    <source>
        <dbReference type="Pfam" id="PF25989"/>
    </source>
</evidence>
<evidence type="ECO:0000256" key="3">
    <source>
        <dbReference type="ARBA" id="ARBA00023054"/>
    </source>
</evidence>
<dbReference type="OrthoDB" id="5752864at2"/>
<dbReference type="Gene3D" id="2.40.50.100">
    <property type="match status" value="1"/>
</dbReference>
<dbReference type="NCBIfam" id="TIGR01730">
    <property type="entry name" value="RND_mfp"/>
    <property type="match status" value="1"/>
</dbReference>
<dbReference type="Pfam" id="PF25989">
    <property type="entry name" value="YknX_C"/>
    <property type="match status" value="1"/>
</dbReference>
<feature type="domain" description="Multidrug resistance protein MdtA-like barrel-sandwich hybrid" evidence="4">
    <location>
        <begin position="98"/>
        <end position="275"/>
    </location>
</feature>
<organism evidence="6 7">
    <name type="scientific">Roseateles depolymerans</name>
    <dbReference type="NCBI Taxonomy" id="76731"/>
    <lineage>
        <taxon>Bacteria</taxon>
        <taxon>Pseudomonadati</taxon>
        <taxon>Pseudomonadota</taxon>
        <taxon>Betaproteobacteria</taxon>
        <taxon>Burkholderiales</taxon>
        <taxon>Sphaerotilaceae</taxon>
        <taxon>Roseateles</taxon>
    </lineage>
</organism>
<name>A0A0U3N0J9_9BURK</name>
<dbReference type="PATRIC" id="fig|76731.3.peg.3321"/>
<dbReference type="Gene3D" id="2.40.30.170">
    <property type="match status" value="1"/>
</dbReference>
<dbReference type="AlphaFoldDB" id="A0A0U3N0J9"/>
<protein>
    <submittedName>
        <fullName evidence="6">RND transporter</fullName>
    </submittedName>
</protein>
<dbReference type="InterPro" id="IPR058625">
    <property type="entry name" value="MdtA-like_BSH"/>
</dbReference>
<keyword evidence="7" id="KW-1185">Reference proteome</keyword>
<dbReference type="Pfam" id="PF25917">
    <property type="entry name" value="BSH_RND"/>
    <property type="match status" value="1"/>
</dbReference>
<dbReference type="InterPro" id="IPR058637">
    <property type="entry name" value="YknX-like_C"/>
</dbReference>
<evidence type="ECO:0000256" key="2">
    <source>
        <dbReference type="ARBA" id="ARBA00009477"/>
    </source>
</evidence>
<sequence>MIRDTSGQDRPLTPASTVWSRHRRLLLAAGVLGVGALVTATALPAVQRMVAGGASVSQQRLGLATVEVGPLVRDVAGEGKVVAAMSPTVYALHGGNLVLRVKAGDPVSQGQLLGEIDSPDLRARLAQEQSNADALRTELQRAEVDGREQRSALASALESATIDLQTARNDLERQTKAFEAGAVAGMQVEKARDAMEKARITQAHAQAGIGLKDDSLKFELQARQQALQRQQLLVQDLRRQIDELQLRSPVKGQVGQLLVAERANVAAGAGLLTVVDLTSMEVQMQVAESFARDLAIGMPGEISGNGGQFRARVSSVSPEVVNGEVAARLRFEGDMPAQLRQNQRLSVRVLLDRREKVVTVNRGSFVEEGGGRFAYVVQDGQAVRRNVKLGAQSLSKVEILEGLKPGEQVVISGAQAFNGAERVSLAQ</sequence>
<dbReference type="RefSeq" id="WP_058935766.1">
    <property type="nucleotide sequence ID" value="NZ_CP013729.1"/>
</dbReference>
<comment type="subcellular location">
    <subcellularLocation>
        <location evidence="1">Cell envelope</location>
    </subcellularLocation>
</comment>
<proteinExistence type="inferred from homology"/>
<evidence type="ECO:0000256" key="1">
    <source>
        <dbReference type="ARBA" id="ARBA00004196"/>
    </source>
</evidence>
<evidence type="ECO:0000259" key="4">
    <source>
        <dbReference type="Pfam" id="PF25917"/>
    </source>
</evidence>
<dbReference type="Proteomes" id="UP000060699">
    <property type="component" value="Chromosome"/>
</dbReference>
<accession>A0A0U3N0J9</accession>